<gene>
    <name evidence="4" type="ORF">CDES_04455</name>
</gene>
<evidence type="ECO:0000256" key="1">
    <source>
        <dbReference type="ARBA" id="ARBA00022801"/>
    </source>
</evidence>
<dbReference type="PATRIC" id="fig|931089.4.peg.900"/>
<dbReference type="InterPro" id="IPR006047">
    <property type="entry name" value="GH13_cat_dom"/>
</dbReference>
<evidence type="ECO:0000313" key="4">
    <source>
        <dbReference type="EMBL" id="ALC05336.1"/>
    </source>
</evidence>
<dbReference type="GO" id="GO:0047798">
    <property type="term" value="F:cyclomaltodextrinase activity"/>
    <property type="evidence" value="ECO:0007669"/>
    <property type="project" value="UniProtKB-EC"/>
</dbReference>
<dbReference type="AlphaFoldDB" id="A0A0M5ILS5"/>
<dbReference type="PANTHER" id="PTHR10357">
    <property type="entry name" value="ALPHA-AMYLASE FAMILY MEMBER"/>
    <property type="match status" value="1"/>
</dbReference>
<keyword evidence="2 4" id="KW-0326">Glycosidase</keyword>
<dbReference type="Pfam" id="PF00128">
    <property type="entry name" value="Alpha-amylase"/>
    <property type="match status" value="2"/>
</dbReference>
<keyword evidence="1 4" id="KW-0378">Hydrolase</keyword>
<dbReference type="Gene3D" id="3.20.20.80">
    <property type="entry name" value="Glycosidases"/>
    <property type="match status" value="2"/>
</dbReference>
<feature type="domain" description="Glycosyl hydrolase family 13 catalytic" evidence="3">
    <location>
        <begin position="11"/>
        <end position="328"/>
    </location>
</feature>
<organism evidence="4 5">
    <name type="scientific">Corynebacterium deserti GIMN1.010</name>
    <dbReference type="NCBI Taxonomy" id="931089"/>
    <lineage>
        <taxon>Bacteria</taxon>
        <taxon>Bacillati</taxon>
        <taxon>Actinomycetota</taxon>
        <taxon>Actinomycetes</taxon>
        <taxon>Mycobacteriales</taxon>
        <taxon>Corynebacteriaceae</taxon>
        <taxon>Corynebacterium</taxon>
    </lineage>
</organism>
<dbReference type="STRING" id="931089.CDES_04455"/>
<evidence type="ECO:0000256" key="2">
    <source>
        <dbReference type="ARBA" id="ARBA00023295"/>
    </source>
</evidence>
<dbReference type="Proteomes" id="UP000068067">
    <property type="component" value="Chromosome"/>
</dbReference>
<dbReference type="SUPFAM" id="SSF51445">
    <property type="entry name" value="(Trans)glycosidases"/>
    <property type="match status" value="1"/>
</dbReference>
<dbReference type="EC" id="3.2.1.54" evidence="4"/>
<proteinExistence type="predicted"/>
<dbReference type="GO" id="GO:0005975">
    <property type="term" value="P:carbohydrate metabolic process"/>
    <property type="evidence" value="ECO:0007669"/>
    <property type="project" value="InterPro"/>
</dbReference>
<sequence>MSFAEHAIIWHVYPLGAVGAPIRPEASEPLTHRLPTLTGWLDYVVELGCNAVLLGPVFTSTSHGYDTEDFFEIDPRLGDEADMVAFIEAAQQRGIGVLFDGVFNHVSSTSRYTELTTGGSFEGHDILAELDHSKPEVKDLVVDVMTYWLDRGITGWRLDAVYAMPPEFWADVLPRVREKHPDAWIMGEMIHGEYVEYVEESGIDSITQYELWKAIWSSLKDGNFFELEWTLGRHQEMMEHFVPQTFIGNHDVTRIASQIGQEKAILAAAILFTVGGTPSIYYGDEQGFTGVKEDNIAGDDAIRPPLPEELSNLGKWIENIYKGLIALRRQHPWLHSARTEVTSVDNEVMSYASIGSDGQRVDVHLELQVPSVIITDHGTELFRYTAN</sequence>
<dbReference type="OrthoDB" id="9802433at2"/>
<evidence type="ECO:0000259" key="3">
    <source>
        <dbReference type="SMART" id="SM00642"/>
    </source>
</evidence>
<dbReference type="SMART" id="SM00642">
    <property type="entry name" value="Aamy"/>
    <property type="match status" value="1"/>
</dbReference>
<dbReference type="GO" id="GO:0016853">
    <property type="term" value="F:isomerase activity"/>
    <property type="evidence" value="ECO:0007669"/>
    <property type="project" value="UniProtKB-KW"/>
</dbReference>
<accession>A0A0M5ILS5</accession>
<evidence type="ECO:0000313" key="5">
    <source>
        <dbReference type="Proteomes" id="UP000068067"/>
    </source>
</evidence>
<dbReference type="KEGG" id="cdx:CDES_04455"/>
<dbReference type="PANTHER" id="PTHR10357:SF210">
    <property type="entry name" value="MALTODEXTRIN GLUCOSIDASE"/>
    <property type="match status" value="1"/>
</dbReference>
<name>A0A0M5ILS5_9CORY</name>
<protein>
    <submittedName>
        <fullName evidence="4">Glycosidase</fullName>
        <ecNumber evidence="4">3.2.1.54</ecNumber>
    </submittedName>
</protein>
<dbReference type="RefSeq" id="WP_053544427.1">
    <property type="nucleotide sequence ID" value="NZ_CP009220.1"/>
</dbReference>
<dbReference type="InterPro" id="IPR017853">
    <property type="entry name" value="GH"/>
</dbReference>
<dbReference type="CDD" id="cd11354">
    <property type="entry name" value="AmyAc_bac_CMD_like"/>
    <property type="match status" value="1"/>
</dbReference>
<keyword evidence="5" id="KW-1185">Reference proteome</keyword>
<dbReference type="EMBL" id="CP009220">
    <property type="protein sequence ID" value="ALC05336.1"/>
    <property type="molecule type" value="Genomic_DNA"/>
</dbReference>
<reference evidence="4 5" key="1">
    <citation type="submission" date="2014-08" db="EMBL/GenBank/DDBJ databases">
        <title>Complete genome sequence of Corynebacterium deserti GIMN1.010 (=DSM 45689), isolated from desert sand in western China.</title>
        <authorList>
            <person name="Ruckert C."/>
            <person name="Albersmeier A."/>
            <person name="Kalinowski J."/>
        </authorList>
    </citation>
    <scope>NUCLEOTIDE SEQUENCE [LARGE SCALE GENOMIC DNA]</scope>
    <source>
        <strain evidence="4 5">GIMN1.010</strain>
    </source>
</reference>